<reference evidence="2 3" key="1">
    <citation type="submission" date="2017-06" db="EMBL/GenBank/DDBJ databases">
        <authorList>
            <person name="Kim H.J."/>
            <person name="Triplett B.A."/>
        </authorList>
    </citation>
    <scope>NUCLEOTIDE SEQUENCE [LARGE SCALE GENOMIC DNA]</scope>
    <source>
        <strain evidence="2 3">DSM 25597</strain>
    </source>
</reference>
<organism evidence="2 3">
    <name type="scientific">Dokdonia pacifica</name>
    <dbReference type="NCBI Taxonomy" id="1627892"/>
    <lineage>
        <taxon>Bacteria</taxon>
        <taxon>Pseudomonadati</taxon>
        <taxon>Bacteroidota</taxon>
        <taxon>Flavobacteriia</taxon>
        <taxon>Flavobacteriales</taxon>
        <taxon>Flavobacteriaceae</taxon>
        <taxon>Dokdonia</taxon>
    </lineage>
</organism>
<dbReference type="Pfam" id="PF00149">
    <property type="entry name" value="Metallophos"/>
    <property type="match status" value="1"/>
</dbReference>
<dbReference type="SUPFAM" id="SSF56300">
    <property type="entry name" value="Metallo-dependent phosphatases"/>
    <property type="match status" value="1"/>
</dbReference>
<proteinExistence type="predicted"/>
<dbReference type="GO" id="GO:0110154">
    <property type="term" value="P:RNA decapping"/>
    <property type="evidence" value="ECO:0007669"/>
    <property type="project" value="TreeGrafter"/>
</dbReference>
<dbReference type="GO" id="GO:0005737">
    <property type="term" value="C:cytoplasm"/>
    <property type="evidence" value="ECO:0007669"/>
    <property type="project" value="TreeGrafter"/>
</dbReference>
<dbReference type="PANTHER" id="PTHR42850:SF4">
    <property type="entry name" value="ZINC-DEPENDENT ENDOPOLYPHOSPHATASE"/>
    <property type="match status" value="1"/>
</dbReference>
<protein>
    <submittedName>
        <fullName evidence="2">Serine/threonine protein phosphatase 1</fullName>
    </submittedName>
</protein>
<dbReference type="InterPro" id="IPR029052">
    <property type="entry name" value="Metallo-depent_PP-like"/>
</dbReference>
<dbReference type="AlphaFoldDB" id="A0A238ZPZ8"/>
<dbReference type="PANTHER" id="PTHR42850">
    <property type="entry name" value="METALLOPHOSPHOESTERASE"/>
    <property type="match status" value="1"/>
</dbReference>
<evidence type="ECO:0000259" key="1">
    <source>
        <dbReference type="Pfam" id="PF00149"/>
    </source>
</evidence>
<accession>A0A238ZPZ8</accession>
<dbReference type="GO" id="GO:0008803">
    <property type="term" value="F:bis(5'-nucleosyl)-tetraphosphatase (symmetrical) activity"/>
    <property type="evidence" value="ECO:0007669"/>
    <property type="project" value="TreeGrafter"/>
</dbReference>
<dbReference type="Proteomes" id="UP000198379">
    <property type="component" value="Unassembled WGS sequence"/>
</dbReference>
<dbReference type="Gene3D" id="3.60.21.10">
    <property type="match status" value="1"/>
</dbReference>
<gene>
    <name evidence="2" type="ORF">SAMN06265376_103379</name>
</gene>
<feature type="domain" description="Calcineurin-like phosphoesterase" evidence="1">
    <location>
        <begin position="5"/>
        <end position="175"/>
    </location>
</feature>
<name>A0A238ZPZ8_9FLAO</name>
<dbReference type="RefSeq" id="WP_089371696.1">
    <property type="nucleotide sequence ID" value="NZ_BMEP01000001.1"/>
</dbReference>
<evidence type="ECO:0000313" key="3">
    <source>
        <dbReference type="Proteomes" id="UP000198379"/>
    </source>
</evidence>
<dbReference type="InterPro" id="IPR050126">
    <property type="entry name" value="Ap4A_hydrolase"/>
</dbReference>
<dbReference type="InterPro" id="IPR004843">
    <property type="entry name" value="Calcineurin-like_PHP"/>
</dbReference>
<dbReference type="CDD" id="cd00144">
    <property type="entry name" value="MPP_PPP_family"/>
    <property type="match status" value="1"/>
</dbReference>
<dbReference type="EMBL" id="FZNY01000003">
    <property type="protein sequence ID" value="SNR84794.1"/>
    <property type="molecule type" value="Genomic_DNA"/>
</dbReference>
<dbReference type="OrthoDB" id="9808081at2"/>
<dbReference type="GO" id="GO:0016791">
    <property type="term" value="F:phosphatase activity"/>
    <property type="evidence" value="ECO:0007669"/>
    <property type="project" value="TreeGrafter"/>
</dbReference>
<sequence>MSRKICIGDIHGCVATFKALLEQLHFTKEDALYLLGDYIDRGPDSKGVIDYIQELQEQQYQVVALRGNHEQMLINDHTAETKWRWHDMGDEALLKSFGLKNLKLLPMSYIDFCNTLPFYHIDDTFIAVHAGVNFIHENPLENTEELMWIRNWYQNINYEWLQDKIIIHGHTPLTKYEIEAQFQDLAKTQVLNIDCGSFMSQQKESGLGYLCAFDVTHQKLYFQENIDENCKY</sequence>
<keyword evidence="3" id="KW-1185">Reference proteome</keyword>
<evidence type="ECO:0000313" key="2">
    <source>
        <dbReference type="EMBL" id="SNR84794.1"/>
    </source>
</evidence>